<feature type="region of interest" description="Disordered" evidence="1">
    <location>
        <begin position="170"/>
        <end position="305"/>
    </location>
</feature>
<feature type="compositionally biased region" description="Acidic residues" evidence="1">
    <location>
        <begin position="204"/>
        <end position="213"/>
    </location>
</feature>
<comment type="caution">
    <text evidence="2">The sequence shown here is derived from an EMBL/GenBank/DDBJ whole genome shotgun (WGS) entry which is preliminary data.</text>
</comment>
<keyword evidence="3" id="KW-1185">Reference proteome</keyword>
<accession>A0AAE0LF92</accession>
<name>A0AAE0LF92_9CHLO</name>
<feature type="compositionally biased region" description="Basic residues" evidence="1">
    <location>
        <begin position="172"/>
        <end position="184"/>
    </location>
</feature>
<feature type="compositionally biased region" description="Low complexity" evidence="1">
    <location>
        <begin position="185"/>
        <end position="203"/>
    </location>
</feature>
<reference evidence="2 3" key="1">
    <citation type="journal article" date="2015" name="Genome Biol. Evol.">
        <title>Comparative Genomics of a Bacterivorous Green Alga Reveals Evolutionary Causalities and Consequences of Phago-Mixotrophic Mode of Nutrition.</title>
        <authorList>
            <person name="Burns J.A."/>
            <person name="Paasch A."/>
            <person name="Narechania A."/>
            <person name="Kim E."/>
        </authorList>
    </citation>
    <scope>NUCLEOTIDE SEQUENCE [LARGE SCALE GENOMIC DNA]</scope>
    <source>
        <strain evidence="2 3">PLY_AMNH</strain>
    </source>
</reference>
<evidence type="ECO:0000256" key="1">
    <source>
        <dbReference type="SAM" id="MobiDB-lite"/>
    </source>
</evidence>
<protein>
    <submittedName>
        <fullName evidence="2">Uncharacterized protein</fullName>
    </submittedName>
</protein>
<feature type="compositionally biased region" description="Acidic residues" evidence="1">
    <location>
        <begin position="245"/>
        <end position="282"/>
    </location>
</feature>
<sequence length="340" mass="36132">MKAPGYHAIRHPYVARAFVDGRGECLGSVPSYFSMADPFVVTPPTTLVEAEASAMKIDRNFDKLDKLNRTELIALCARMQGTLQFYRSQPISLVGSGYQTEALPPLGDQVVLNILVSDDSGVGGAATAPVTEFSASSLSLADDSFIDGICERISSKVAAELRPLARTAPARLPRRRARSAHRTPRSPAVVYVAPDPVDAVAVDPDTDYGEEDLSSYPPGYFDGNDIGGSYPPGFSEEDAGRYCNDDADADLQGGDSDDEAAWDGDYGGSDDWDAGDTDYDDDYCSHDGAGSGAESEDSYDSSDGGSYASDQFLQKSVVLYGVSLVSSFHLASGHLSATTH</sequence>
<evidence type="ECO:0000313" key="2">
    <source>
        <dbReference type="EMBL" id="KAK3283231.1"/>
    </source>
</evidence>
<proteinExistence type="predicted"/>
<dbReference type="EMBL" id="LGRX02002958">
    <property type="protein sequence ID" value="KAK3283231.1"/>
    <property type="molecule type" value="Genomic_DNA"/>
</dbReference>
<evidence type="ECO:0000313" key="3">
    <source>
        <dbReference type="Proteomes" id="UP001190700"/>
    </source>
</evidence>
<dbReference type="AlphaFoldDB" id="A0AAE0LF92"/>
<dbReference type="Proteomes" id="UP001190700">
    <property type="component" value="Unassembled WGS sequence"/>
</dbReference>
<organism evidence="2 3">
    <name type="scientific">Cymbomonas tetramitiformis</name>
    <dbReference type="NCBI Taxonomy" id="36881"/>
    <lineage>
        <taxon>Eukaryota</taxon>
        <taxon>Viridiplantae</taxon>
        <taxon>Chlorophyta</taxon>
        <taxon>Pyramimonadophyceae</taxon>
        <taxon>Pyramimonadales</taxon>
        <taxon>Pyramimonadaceae</taxon>
        <taxon>Cymbomonas</taxon>
    </lineage>
</organism>
<gene>
    <name evidence="2" type="ORF">CYMTET_9063</name>
</gene>